<name>B7KYT1_METC4</name>
<protein>
    <submittedName>
        <fullName evidence="1">Uncharacterized protein</fullName>
    </submittedName>
</protein>
<gene>
    <name evidence="1" type="ordered locus">Mchl_0265</name>
</gene>
<organism evidence="1 2">
    <name type="scientific">Methylorubrum extorquens (strain CM4 / NCIMB 13688)</name>
    <name type="common">Methylobacterium extorquens</name>
    <dbReference type="NCBI Taxonomy" id="440085"/>
    <lineage>
        <taxon>Bacteria</taxon>
        <taxon>Pseudomonadati</taxon>
        <taxon>Pseudomonadota</taxon>
        <taxon>Alphaproteobacteria</taxon>
        <taxon>Hyphomicrobiales</taxon>
        <taxon>Methylobacteriaceae</taxon>
        <taxon>Methylorubrum</taxon>
    </lineage>
</organism>
<sequence>MKARCTDTWPDTIRNRKAIAERWAAGMDTLAIAQDIALTEPQVCQILARVQEARHTARLLSRTLDARS</sequence>
<reference evidence="2" key="1">
    <citation type="submission" date="2008-12" db="EMBL/GenBank/DDBJ databases">
        <title>Complete sequence of chromosome of Methylobacterium chloromethanicum CM4.</title>
        <authorList>
            <consortium name="US DOE Joint Genome Institute"/>
            <person name="Lucas S."/>
            <person name="Copeland A."/>
            <person name="Lapidus A."/>
            <person name="Glavina del Rio T."/>
            <person name="Dalin E."/>
            <person name="Tice H."/>
            <person name="Bruce D."/>
            <person name="Goodwin L."/>
            <person name="Pitluck S."/>
            <person name="Chertkov O."/>
            <person name="Brettin T."/>
            <person name="Detter J.C."/>
            <person name="Han C."/>
            <person name="Larimer F."/>
            <person name="Land M."/>
            <person name="Hauser L."/>
            <person name="Kyrpides N."/>
            <person name="Mikhailova N."/>
            <person name="Marx C."/>
            <person name="Richardson P."/>
        </authorList>
    </citation>
    <scope>NUCLEOTIDE SEQUENCE [LARGE SCALE GENOMIC DNA]</scope>
    <source>
        <strain evidence="2">CM4 / NCIMB 13688</strain>
    </source>
</reference>
<evidence type="ECO:0000313" key="1">
    <source>
        <dbReference type="EMBL" id="ACK81204.1"/>
    </source>
</evidence>
<dbReference type="KEGG" id="mch:Mchl_0265"/>
<proteinExistence type="predicted"/>
<evidence type="ECO:0000313" key="2">
    <source>
        <dbReference type="Proteomes" id="UP000002385"/>
    </source>
</evidence>
<accession>B7KYT1</accession>
<dbReference type="RefSeq" id="WP_012605410.1">
    <property type="nucleotide sequence ID" value="NC_011757.1"/>
</dbReference>
<reference evidence="1 2" key="2">
    <citation type="journal article" date="2012" name="J. Bacteriol.">
        <title>Complete genome sequences of six strains of the genus Methylobacterium.</title>
        <authorList>
            <person name="Marx C.J."/>
            <person name="Bringel F."/>
            <person name="Chistoserdova L."/>
            <person name="Moulin L."/>
            <person name="Farhan Ul Haque M."/>
            <person name="Fleischman D.E."/>
            <person name="Gruffaz C."/>
            <person name="Jourand P."/>
            <person name="Knief C."/>
            <person name="Lee M.C."/>
            <person name="Muller E.E."/>
            <person name="Nadalig T."/>
            <person name="Peyraud R."/>
            <person name="Roselli S."/>
            <person name="Russ L."/>
            <person name="Goodwin L.A."/>
            <person name="Ivanova N."/>
            <person name="Kyrpides N."/>
            <person name="Lajus A."/>
            <person name="Land M.L."/>
            <person name="Medigue C."/>
            <person name="Mikhailova N."/>
            <person name="Nolan M."/>
            <person name="Woyke T."/>
            <person name="Stolyar S."/>
            <person name="Vorholt J.A."/>
            <person name="Vuilleumier S."/>
        </authorList>
    </citation>
    <scope>NUCLEOTIDE SEQUENCE [LARGE SCALE GENOMIC DNA]</scope>
    <source>
        <strain evidence="2">CM4 / NCIMB 13688</strain>
    </source>
</reference>
<dbReference type="Proteomes" id="UP000002385">
    <property type="component" value="Chromosome"/>
</dbReference>
<dbReference type="AlphaFoldDB" id="B7KYT1"/>
<dbReference type="EMBL" id="CP001298">
    <property type="protein sequence ID" value="ACK81204.1"/>
    <property type="molecule type" value="Genomic_DNA"/>
</dbReference>
<dbReference type="HOGENOM" id="CLU_2789098_0_0_5"/>